<accession>X0VJ02</accession>
<dbReference type="AlphaFoldDB" id="X0VJ02"/>
<evidence type="ECO:0000259" key="1">
    <source>
        <dbReference type="Pfam" id="PF25275"/>
    </source>
</evidence>
<feature type="non-terminal residue" evidence="2">
    <location>
        <position position="1"/>
    </location>
</feature>
<comment type="caution">
    <text evidence="2">The sequence shown here is derived from an EMBL/GenBank/DDBJ whole genome shotgun (WGS) entry which is preliminary data.</text>
</comment>
<feature type="domain" description="Golvesin/Xly CBD-like" evidence="1">
    <location>
        <begin position="50"/>
        <end position="163"/>
    </location>
</feature>
<protein>
    <recommendedName>
        <fullName evidence="1">Golvesin/Xly CBD-like domain-containing protein</fullName>
    </recommendedName>
</protein>
<dbReference type="InterPro" id="IPR033803">
    <property type="entry name" value="CBD-like_Golvesin-Xly"/>
</dbReference>
<name>X0VJ02_9ZZZZ</name>
<organism evidence="2">
    <name type="scientific">marine sediment metagenome</name>
    <dbReference type="NCBI Taxonomy" id="412755"/>
    <lineage>
        <taxon>unclassified sequences</taxon>
        <taxon>metagenomes</taxon>
        <taxon>ecological metagenomes</taxon>
    </lineage>
</organism>
<gene>
    <name evidence="2" type="ORF">S01H1_37271</name>
</gene>
<dbReference type="Pfam" id="PF25275">
    <property type="entry name" value="Golvesin_C"/>
    <property type="match status" value="1"/>
</dbReference>
<evidence type="ECO:0000313" key="2">
    <source>
        <dbReference type="EMBL" id="GAG11187.1"/>
    </source>
</evidence>
<reference evidence="2" key="1">
    <citation type="journal article" date="2014" name="Front. Microbiol.">
        <title>High frequency of phylogenetically diverse reductive dehalogenase-homologous genes in deep subseafloor sedimentary metagenomes.</title>
        <authorList>
            <person name="Kawai M."/>
            <person name="Futagami T."/>
            <person name="Toyoda A."/>
            <person name="Takaki Y."/>
            <person name="Nishi S."/>
            <person name="Hori S."/>
            <person name="Arai W."/>
            <person name="Tsubouchi T."/>
            <person name="Morono Y."/>
            <person name="Uchiyama I."/>
            <person name="Ito T."/>
            <person name="Fujiyama A."/>
            <person name="Inagaki F."/>
            <person name="Takami H."/>
        </authorList>
    </citation>
    <scope>NUCLEOTIDE SEQUENCE</scope>
    <source>
        <strain evidence="2">Expedition CK06-06</strain>
    </source>
</reference>
<proteinExistence type="predicted"/>
<sequence length="166" mass="19310">TKLRDYTRKNEPSEKEKIQLWQQTTPQKIIVDEVTIGARLQFFGTDYDDMASWVKMSDGENNYRNACYWIEPGDGSKGALWRSDNPLLGTYNVYVWYGKLPQRHSASNVHFTVITRQDSRTFDVDQNKNVGKWNLLGKFEDIFYVKVTNNANGPVIIDAVKFEQFK</sequence>
<dbReference type="EMBL" id="BARS01023407">
    <property type="protein sequence ID" value="GAG11187.1"/>
    <property type="molecule type" value="Genomic_DNA"/>
</dbReference>